<proteinExistence type="predicted"/>
<protein>
    <submittedName>
        <fullName evidence="5">HlyD family secretion protein</fullName>
    </submittedName>
</protein>
<keyword evidence="2" id="KW-0175">Coiled coil</keyword>
<accession>A0A4R4DNT7</accession>
<dbReference type="EMBL" id="SKBM01000008">
    <property type="protein sequence ID" value="TCZ63192.1"/>
    <property type="molecule type" value="Genomic_DNA"/>
</dbReference>
<evidence type="ECO:0000256" key="2">
    <source>
        <dbReference type="SAM" id="Coils"/>
    </source>
</evidence>
<evidence type="ECO:0000313" key="5">
    <source>
        <dbReference type="EMBL" id="TCZ63192.1"/>
    </source>
</evidence>
<dbReference type="AlphaFoldDB" id="A0A4R4DNT7"/>
<keyword evidence="6" id="KW-1185">Reference proteome</keyword>
<dbReference type="PANTHER" id="PTHR30386:SF19">
    <property type="entry name" value="MULTIDRUG EXPORT PROTEIN EMRA-RELATED"/>
    <property type="match status" value="1"/>
</dbReference>
<feature type="coiled-coil region" evidence="2">
    <location>
        <begin position="89"/>
        <end position="175"/>
    </location>
</feature>
<dbReference type="Proteomes" id="UP000295023">
    <property type="component" value="Unassembled WGS sequence"/>
</dbReference>
<feature type="domain" description="Multidrug resistance protein MdtA-like barrel-sandwich hybrid" evidence="3">
    <location>
        <begin position="49"/>
        <end position="238"/>
    </location>
</feature>
<feature type="domain" description="p-hydroxybenzoic acid efflux pump subunit AaeA-like beta-barrel" evidence="4">
    <location>
        <begin position="245"/>
        <end position="334"/>
    </location>
</feature>
<gene>
    <name evidence="5" type="ORF">EXY23_10160</name>
</gene>
<dbReference type="OrthoDB" id="9811754at2"/>
<sequence>MSEAPARKPWLRPLLLLGLPLLALAGAALAWQRGGRYVTTENAYVKADIVQVAPEVSGRILEVAVRDHARVRAGEVLLRLDPEPFRLAVQKAEAELDAARTQVETARATVRETRSELGELQNRAEFLARQARRQQELAARGVAPATKLEETQSDAEVARERINVVRQRLQRLLTTLKGDPDLPVDSHPAVQERIAARDQALLDLRRTTLAAPVGGTVVNMRLQRGEQVKAATALFALVSERRPWVEANLKETTLTHVVPGQVVDVVLDLYPDVTWAGVVESISPATGAEFAILPPQNASGNWVKVVQRLPVKIRLEPFPGEPPLRAGLTATVSIDTGRQRRFEDVAVAVAGWFRGQASAAGGQPETVARQ</sequence>
<evidence type="ECO:0000259" key="4">
    <source>
        <dbReference type="Pfam" id="PF25963"/>
    </source>
</evidence>
<dbReference type="GO" id="GO:0030313">
    <property type="term" value="C:cell envelope"/>
    <property type="evidence" value="ECO:0007669"/>
    <property type="project" value="UniProtKB-SubCell"/>
</dbReference>
<dbReference type="InterPro" id="IPR050739">
    <property type="entry name" value="MFP"/>
</dbReference>
<dbReference type="Gene3D" id="2.40.50.100">
    <property type="match status" value="1"/>
</dbReference>
<dbReference type="PANTHER" id="PTHR30386">
    <property type="entry name" value="MEMBRANE FUSION SUBUNIT OF EMRAB-TOLC MULTIDRUG EFFLUX PUMP"/>
    <property type="match status" value="1"/>
</dbReference>
<dbReference type="Pfam" id="PF25917">
    <property type="entry name" value="BSH_RND"/>
    <property type="match status" value="1"/>
</dbReference>
<evidence type="ECO:0000313" key="6">
    <source>
        <dbReference type="Proteomes" id="UP000295023"/>
    </source>
</evidence>
<comment type="caution">
    <text evidence="5">The sequence shown here is derived from an EMBL/GenBank/DDBJ whole genome shotgun (WGS) entry which is preliminary data.</text>
</comment>
<name>A0A4R4DNT7_9PROT</name>
<comment type="subcellular location">
    <subcellularLocation>
        <location evidence="1">Cell envelope</location>
    </subcellularLocation>
</comment>
<evidence type="ECO:0000259" key="3">
    <source>
        <dbReference type="Pfam" id="PF25917"/>
    </source>
</evidence>
<dbReference type="Gene3D" id="2.40.30.170">
    <property type="match status" value="1"/>
</dbReference>
<dbReference type="InterPro" id="IPR058634">
    <property type="entry name" value="AaeA-lik-b-barrel"/>
</dbReference>
<reference evidence="5 6" key="1">
    <citation type="submission" date="2019-03" db="EMBL/GenBank/DDBJ databases">
        <title>Paracraurococcus aquatilis NE82 genome sequence.</title>
        <authorList>
            <person name="Zhao Y."/>
            <person name="Du Z."/>
        </authorList>
    </citation>
    <scope>NUCLEOTIDE SEQUENCE [LARGE SCALE GENOMIC DNA]</scope>
    <source>
        <strain evidence="5 6">NE82</strain>
    </source>
</reference>
<evidence type="ECO:0000256" key="1">
    <source>
        <dbReference type="ARBA" id="ARBA00004196"/>
    </source>
</evidence>
<dbReference type="Pfam" id="PF25963">
    <property type="entry name" value="Beta-barrel_AAEA"/>
    <property type="match status" value="1"/>
</dbReference>
<dbReference type="RefSeq" id="WP_132287998.1">
    <property type="nucleotide sequence ID" value="NZ_SKBM01000008.1"/>
</dbReference>
<dbReference type="SUPFAM" id="SSF111369">
    <property type="entry name" value="HlyD-like secretion proteins"/>
    <property type="match status" value="1"/>
</dbReference>
<dbReference type="GO" id="GO:0055085">
    <property type="term" value="P:transmembrane transport"/>
    <property type="evidence" value="ECO:0007669"/>
    <property type="project" value="InterPro"/>
</dbReference>
<dbReference type="InterPro" id="IPR058625">
    <property type="entry name" value="MdtA-like_BSH"/>
</dbReference>
<organism evidence="5 6">
    <name type="scientific">Roseicella aquatilis</name>
    <dbReference type="NCBI Taxonomy" id="2527868"/>
    <lineage>
        <taxon>Bacteria</taxon>
        <taxon>Pseudomonadati</taxon>
        <taxon>Pseudomonadota</taxon>
        <taxon>Alphaproteobacteria</taxon>
        <taxon>Acetobacterales</taxon>
        <taxon>Roseomonadaceae</taxon>
        <taxon>Roseicella</taxon>
    </lineage>
</organism>